<evidence type="ECO:0000256" key="1">
    <source>
        <dbReference type="ARBA" id="ARBA00023180"/>
    </source>
</evidence>
<dbReference type="FunFam" id="3.40.50.1820:FF:000003">
    <property type="entry name" value="Dipeptidyl peptidase 4"/>
    <property type="match status" value="1"/>
</dbReference>
<evidence type="ECO:0000259" key="2">
    <source>
        <dbReference type="Pfam" id="PF00326"/>
    </source>
</evidence>
<gene>
    <name evidence="4" type="ORF">F7018_15240</name>
</gene>
<reference evidence="4 5" key="1">
    <citation type="submission" date="2019-09" db="EMBL/GenBank/DDBJ databases">
        <authorList>
            <person name="Cao W.R."/>
        </authorList>
    </citation>
    <scope>NUCLEOTIDE SEQUENCE [LARGE SCALE GENOMIC DNA]</scope>
    <source>
        <strain evidence="5">a4</strain>
    </source>
</reference>
<dbReference type="Gene3D" id="3.40.50.1820">
    <property type="entry name" value="alpha/beta hydrolase"/>
    <property type="match status" value="1"/>
</dbReference>
<dbReference type="GO" id="GO:0008236">
    <property type="term" value="F:serine-type peptidase activity"/>
    <property type="evidence" value="ECO:0007669"/>
    <property type="project" value="InterPro"/>
</dbReference>
<dbReference type="Proteomes" id="UP000467305">
    <property type="component" value="Unassembled WGS sequence"/>
</dbReference>
<dbReference type="GO" id="GO:0006508">
    <property type="term" value="P:proteolysis"/>
    <property type="evidence" value="ECO:0007669"/>
    <property type="project" value="InterPro"/>
</dbReference>
<evidence type="ECO:0000259" key="3">
    <source>
        <dbReference type="Pfam" id="PF00930"/>
    </source>
</evidence>
<sequence>MKKILMFFIGISTFVQAQKKDVSLEDIWRNGTFRADYMNSLNSMNGDFYSLLNYADGSTSVDKYSYETLEKVATIVDSKDLSGLKTFQSYSFNNDETKLILGTAFKPIFRRSFLGTFYVYDIATKSLDLIGEDIQEPTFSPDSKKVAYAKGNNLFIKDYSENNVVYQITSNGKKNEIINGITDWVYEEEFGFVKAFEWSKDSKYLAYLRFDESKVKTFSMDVYGQGKYPTQHVFKYPKAGEDNAKVSLHIFSFETNKTAEITVGEYEYIPRINWTNEGNILSIRTLNRHQNDLKMYFVDAKTYNSSLVLNETDKAYVEVNDDLTFLKDNSFIWTSEKDGFNHIYHYDKSGKLINQVTKGNWEVTSYYGYNEDKKTIYYQSVENGSINRGVYSISLKGENKKLLSNPDGTNRASFSKNMHYFINTFSDANTPNVYTLRNDEGKVLKTIKDNAALKELVAQYNLSKKEFSTINVNGEDLNMYTIKPANFDPNKKYPVLMYQYSGPGSQQVANRWNSANDYWHQMLAQDGYIIVCVDGRGTGFKGRDFKKVTYMNLVKHETEDQIAVAKKLAELPYVDAKRIGIWGWSFGGHMSTNSLLKGNDVFAAAIAVAPVTTWRFYDTIYTERYMRTPEENPTGYDENSPLNYPELLKGKYLLIHGTGDDNVHVQNAYRMAEALIQANKQFEWGMYPDKNHGIYGGNTRLHLYTKMTNFIKNNL</sequence>
<keyword evidence="5" id="KW-1185">Reference proteome</keyword>
<organism evidence="4 5">
    <name type="scientific">Tenacibaculum aiptasiae</name>
    <dbReference type="NCBI Taxonomy" id="426481"/>
    <lineage>
        <taxon>Bacteria</taxon>
        <taxon>Pseudomonadati</taxon>
        <taxon>Bacteroidota</taxon>
        <taxon>Flavobacteriia</taxon>
        <taxon>Flavobacteriales</taxon>
        <taxon>Flavobacteriaceae</taxon>
        <taxon>Tenacibaculum</taxon>
    </lineage>
</organism>
<dbReference type="AlphaFoldDB" id="A0A7J5A903"/>
<dbReference type="InterPro" id="IPR050278">
    <property type="entry name" value="Serine_Prot_S9B/DPPIV"/>
</dbReference>
<dbReference type="Gene3D" id="2.140.10.30">
    <property type="entry name" value="Dipeptidylpeptidase IV, N-terminal domain"/>
    <property type="match status" value="1"/>
</dbReference>
<dbReference type="GO" id="GO:0008239">
    <property type="term" value="F:dipeptidyl-peptidase activity"/>
    <property type="evidence" value="ECO:0007669"/>
    <property type="project" value="TreeGrafter"/>
</dbReference>
<dbReference type="Pfam" id="PF00930">
    <property type="entry name" value="DPPIV_N"/>
    <property type="match status" value="1"/>
</dbReference>
<feature type="domain" description="Dipeptidylpeptidase IV N-terminal" evidence="3">
    <location>
        <begin position="94"/>
        <end position="431"/>
    </location>
</feature>
<dbReference type="SUPFAM" id="SSF82171">
    <property type="entry name" value="DPP6 N-terminal domain-like"/>
    <property type="match status" value="1"/>
</dbReference>
<dbReference type="OrthoDB" id="9812921at2"/>
<dbReference type="Pfam" id="PF00326">
    <property type="entry name" value="Peptidase_S9"/>
    <property type="match status" value="1"/>
</dbReference>
<keyword evidence="1" id="KW-0325">Glycoprotein</keyword>
<dbReference type="InterPro" id="IPR029058">
    <property type="entry name" value="AB_hydrolase_fold"/>
</dbReference>
<dbReference type="PANTHER" id="PTHR11731">
    <property type="entry name" value="PROTEASE FAMILY S9B,C DIPEPTIDYL-PEPTIDASE IV-RELATED"/>
    <property type="match status" value="1"/>
</dbReference>
<evidence type="ECO:0000313" key="5">
    <source>
        <dbReference type="Proteomes" id="UP000467305"/>
    </source>
</evidence>
<dbReference type="SUPFAM" id="SSF53474">
    <property type="entry name" value="alpha/beta-Hydrolases"/>
    <property type="match status" value="1"/>
</dbReference>
<proteinExistence type="predicted"/>
<dbReference type="EMBL" id="WAAU01000030">
    <property type="protein sequence ID" value="KAB1154007.1"/>
    <property type="molecule type" value="Genomic_DNA"/>
</dbReference>
<feature type="domain" description="Peptidase S9 prolyl oligopeptidase catalytic" evidence="2">
    <location>
        <begin position="521"/>
        <end position="715"/>
    </location>
</feature>
<dbReference type="InterPro" id="IPR001375">
    <property type="entry name" value="Peptidase_S9_cat"/>
</dbReference>
<protein>
    <submittedName>
        <fullName evidence="4">S9 family peptidase</fullName>
    </submittedName>
</protein>
<dbReference type="InterPro" id="IPR002469">
    <property type="entry name" value="Peptidase_S9B_N"/>
</dbReference>
<name>A0A7J5A903_9FLAO</name>
<dbReference type="PANTHER" id="PTHR11731:SF193">
    <property type="entry name" value="DIPEPTIDYL PEPTIDASE 9"/>
    <property type="match status" value="1"/>
</dbReference>
<comment type="caution">
    <text evidence="4">The sequence shown here is derived from an EMBL/GenBank/DDBJ whole genome shotgun (WGS) entry which is preliminary data.</text>
</comment>
<dbReference type="RefSeq" id="WP_150900964.1">
    <property type="nucleotide sequence ID" value="NZ_WAAU01000030.1"/>
</dbReference>
<evidence type="ECO:0000313" key="4">
    <source>
        <dbReference type="EMBL" id="KAB1154007.1"/>
    </source>
</evidence>
<accession>A0A7J5A903</accession>